<sequence length="758" mass="85765">MNSICSQKPEVAGLWIGETLPPLAELCIRSYLSHGIPFRLFTYRNYENIPEGTMVQNASEVIPEELVFQHDNGSLAPFADWFRNTWLERKGGFWTDLDVACLSPNLPEQLPWFAEQEPGLIAVGVIGFPPHHPVMECLREVSEDPAAPMPWDTPGELVAKRQFKIDFPDPALRRKHAMWGNAGPEGFTRTLSYFQLLDMADSSLSIYPLHYTVWRNCYNGAVKLDSPALRNSWAIHLWGELLRREPDTLENVHKESIVGQLLDLHMPRPSVPTSSGNKKKVSILVGICTCANAEKKRETIRKTWMAQSVAGIECRFFLGRREALEREEDAIPLWVNDDDDHLPEKVLAFFRYALEYYDFDWLFKCDDNTYVALDRLAELADDQYDLIGDSSLKAKGAPSGRAGYFLSRSMVENIVAYSDIPSTGAENLIFGELVQRLGARTLASDRLNMNTTPYPMKDNDVVTARWSPPEHFQGTENFRDFFPVTVYEGRHAHWTDSLLFYRDGTFRREKTGCSGKYIAYGSKKLTLKWSDWPEEILVRDGENYSGLSLTLSRKPGQPDLAAVLYQGQESGNLNELFSGMLLIQMGCGANILPGWINLDLPQYDITRPLPWEDECVDAYFLEHVIEHVLPAEAYGFFMEAWRTLKPGGVLRLAFPDLLRIAKQSTPEYISFLQKKKWGDGSPGSAVRNIIVNHHHKAIWTIDTMVAVLKSLGYEVSICSLGKSSHSHLQGIESHASQLGQAFNELETSCVEAMKPFHS</sequence>
<name>A0ABM7ZHU5_9BACT</name>
<dbReference type="InterPro" id="IPR029044">
    <property type="entry name" value="Nucleotide-diphossugar_trans"/>
</dbReference>
<dbReference type="Pfam" id="PF08241">
    <property type="entry name" value="Methyltransf_11"/>
    <property type="match status" value="1"/>
</dbReference>
<dbReference type="Proteomes" id="UP001062263">
    <property type="component" value="Chromosome"/>
</dbReference>
<evidence type="ECO:0000256" key="2">
    <source>
        <dbReference type="ARBA" id="ARBA00022676"/>
    </source>
</evidence>
<accession>A0ABM7ZHU5</accession>
<evidence type="ECO:0000259" key="9">
    <source>
        <dbReference type="Pfam" id="PF08241"/>
    </source>
</evidence>
<dbReference type="RefSeq" id="WP_215434901.1">
    <property type="nucleotide sequence ID" value="NZ_AP025943.1"/>
</dbReference>
<keyword evidence="8" id="KW-0472">Membrane</keyword>
<evidence type="ECO:0000313" key="10">
    <source>
        <dbReference type="EMBL" id="BDL44254.1"/>
    </source>
</evidence>
<dbReference type="InterPro" id="IPR002659">
    <property type="entry name" value="Glyco_trans_31"/>
</dbReference>
<evidence type="ECO:0000256" key="1">
    <source>
        <dbReference type="ARBA" id="ARBA00004323"/>
    </source>
</evidence>
<dbReference type="CDD" id="cd02440">
    <property type="entry name" value="AdoMet_MTases"/>
    <property type="match status" value="1"/>
</dbReference>
<evidence type="ECO:0000256" key="5">
    <source>
        <dbReference type="ARBA" id="ARBA00022968"/>
    </source>
</evidence>
<evidence type="ECO:0000256" key="3">
    <source>
        <dbReference type="ARBA" id="ARBA00022679"/>
    </source>
</evidence>
<gene>
    <name evidence="10" type="ORF">Abiwalacus_18280</name>
</gene>
<keyword evidence="6" id="KW-1133">Transmembrane helix</keyword>
<evidence type="ECO:0000256" key="7">
    <source>
        <dbReference type="ARBA" id="ARBA00023034"/>
    </source>
</evidence>
<dbReference type="EMBL" id="AP025943">
    <property type="protein sequence ID" value="BDL44254.1"/>
    <property type="molecule type" value="Genomic_DNA"/>
</dbReference>
<dbReference type="InterPro" id="IPR029063">
    <property type="entry name" value="SAM-dependent_MTases_sf"/>
</dbReference>
<evidence type="ECO:0000313" key="11">
    <source>
        <dbReference type="Proteomes" id="UP001062263"/>
    </source>
</evidence>
<protein>
    <recommendedName>
        <fullName evidence="9">Methyltransferase type 11 domain-containing protein</fullName>
    </recommendedName>
</protein>
<dbReference type="Gene3D" id="3.90.550.50">
    <property type="match status" value="1"/>
</dbReference>
<reference evidence="10" key="1">
    <citation type="submission" date="2022-06" db="EMBL/GenBank/DDBJ databases">
        <title>Akkermansia biwalacus sp. nov., an anaerobic mucin-degrading bacterium isolated from human intestine.</title>
        <authorList>
            <person name="Kobayashi Y."/>
            <person name="Inoue S."/>
            <person name="Kawahara T."/>
            <person name="Kohda N."/>
        </authorList>
    </citation>
    <scope>NUCLEOTIDE SEQUENCE</scope>
    <source>
        <strain evidence="10">WON2089</strain>
    </source>
</reference>
<organism evidence="10 11">
    <name type="scientific">Akkermansia biwaensis</name>
    <dbReference type="NCBI Taxonomy" id="2946555"/>
    <lineage>
        <taxon>Bacteria</taxon>
        <taxon>Pseudomonadati</taxon>
        <taxon>Verrucomicrobiota</taxon>
        <taxon>Verrucomicrobiia</taxon>
        <taxon>Verrucomicrobiales</taxon>
        <taxon>Akkermansiaceae</taxon>
        <taxon>Akkermansia</taxon>
    </lineage>
</organism>
<dbReference type="Gene3D" id="3.90.550.20">
    <property type="match status" value="1"/>
</dbReference>
<dbReference type="InterPro" id="IPR013216">
    <property type="entry name" value="Methyltransf_11"/>
</dbReference>
<dbReference type="Gene3D" id="3.40.50.150">
    <property type="entry name" value="Vaccinia Virus protein VP39"/>
    <property type="match status" value="1"/>
</dbReference>
<dbReference type="SUPFAM" id="SSF53335">
    <property type="entry name" value="S-adenosyl-L-methionine-dependent methyltransferases"/>
    <property type="match status" value="1"/>
</dbReference>
<feature type="domain" description="Methyltransferase type 11" evidence="9">
    <location>
        <begin position="602"/>
        <end position="650"/>
    </location>
</feature>
<keyword evidence="11" id="KW-1185">Reference proteome</keyword>
<dbReference type="SUPFAM" id="SSF53448">
    <property type="entry name" value="Nucleotide-diphospho-sugar transferases"/>
    <property type="match status" value="1"/>
</dbReference>
<keyword evidence="5" id="KW-0735">Signal-anchor</keyword>
<evidence type="ECO:0000256" key="8">
    <source>
        <dbReference type="ARBA" id="ARBA00023136"/>
    </source>
</evidence>
<evidence type="ECO:0000256" key="4">
    <source>
        <dbReference type="ARBA" id="ARBA00022692"/>
    </source>
</evidence>
<dbReference type="PANTHER" id="PTHR11214:SF3">
    <property type="entry name" value="BETA-1,3-GALACTOSYLTRANSFERASE 6"/>
    <property type="match status" value="1"/>
</dbReference>
<keyword evidence="4" id="KW-0812">Transmembrane</keyword>
<keyword evidence="2" id="KW-0328">Glycosyltransferase</keyword>
<evidence type="ECO:0000256" key="6">
    <source>
        <dbReference type="ARBA" id="ARBA00022989"/>
    </source>
</evidence>
<dbReference type="PANTHER" id="PTHR11214">
    <property type="entry name" value="BETA-1,3-N-ACETYLGLUCOSAMINYLTRANSFERASE"/>
    <property type="match status" value="1"/>
</dbReference>
<dbReference type="Pfam" id="PF01762">
    <property type="entry name" value="Galactosyl_T"/>
    <property type="match status" value="1"/>
</dbReference>
<keyword evidence="7" id="KW-0333">Golgi apparatus</keyword>
<keyword evidence="3" id="KW-0808">Transferase</keyword>
<comment type="subcellular location">
    <subcellularLocation>
        <location evidence="1">Golgi apparatus membrane</location>
        <topology evidence="1">Single-pass type II membrane protein</topology>
    </subcellularLocation>
</comment>
<proteinExistence type="predicted"/>